<dbReference type="Gene3D" id="3.40.390.10">
    <property type="entry name" value="Collagenase (Catalytic Domain)"/>
    <property type="match status" value="1"/>
</dbReference>
<evidence type="ECO:0000256" key="4">
    <source>
        <dbReference type="ARBA" id="ARBA00022833"/>
    </source>
</evidence>
<sequence length="231" mass="25442">MAAKFVYKLLGTFLMFLVLQPFVTASKTLKLASLQIIEQGQHRGYGVPDAVGQPSSNDTGGRRGMFHLVDNYKFFNETPKWKNFPVTYGFVSNSRIPVGLDSRAVNDSVAAAFKVWEAVVPKFAFKKVEPGETANIKITFTKINGTYYGFGYAPPNGTLQLDNDHTNWSTGSAPARNQLDLQSGVMHEIGQTLGLDHSTDHSAVMYDTLIRGTTKRVLAPDDKDGITKLYA</sequence>
<evidence type="ECO:0000256" key="2">
    <source>
        <dbReference type="ARBA" id="ARBA00022723"/>
    </source>
</evidence>
<evidence type="ECO:0000256" key="1">
    <source>
        <dbReference type="ARBA" id="ARBA00022670"/>
    </source>
</evidence>
<keyword evidence="2" id="KW-0479">Metal-binding</keyword>
<keyword evidence="3" id="KW-0378">Hydrolase</keyword>
<dbReference type="InterPro" id="IPR021190">
    <property type="entry name" value="Pept_M10A"/>
</dbReference>
<keyword evidence="1" id="KW-0645">Protease</keyword>
<comment type="caution">
    <text evidence="7">The sequence shown here is derived from an EMBL/GenBank/DDBJ whole genome shotgun (WGS) entry which is preliminary data.</text>
</comment>
<dbReference type="InterPro" id="IPR024079">
    <property type="entry name" value="MetalloPept_cat_dom_sf"/>
</dbReference>
<evidence type="ECO:0000256" key="3">
    <source>
        <dbReference type="ARBA" id="ARBA00022801"/>
    </source>
</evidence>
<accession>A0ABR2FU83</accession>
<dbReference type="SUPFAM" id="SSF55486">
    <property type="entry name" value="Metalloproteases ('zincins'), catalytic domain"/>
    <property type="match status" value="1"/>
</dbReference>
<organism evidence="7 8">
    <name type="scientific">Hibiscus sabdariffa</name>
    <name type="common">roselle</name>
    <dbReference type="NCBI Taxonomy" id="183260"/>
    <lineage>
        <taxon>Eukaryota</taxon>
        <taxon>Viridiplantae</taxon>
        <taxon>Streptophyta</taxon>
        <taxon>Embryophyta</taxon>
        <taxon>Tracheophyta</taxon>
        <taxon>Spermatophyta</taxon>
        <taxon>Magnoliopsida</taxon>
        <taxon>eudicotyledons</taxon>
        <taxon>Gunneridae</taxon>
        <taxon>Pentapetalae</taxon>
        <taxon>rosids</taxon>
        <taxon>malvids</taxon>
        <taxon>Malvales</taxon>
        <taxon>Malvaceae</taxon>
        <taxon>Malvoideae</taxon>
        <taxon>Hibiscus</taxon>
    </lineage>
</organism>
<dbReference type="SMART" id="SM00235">
    <property type="entry name" value="ZnMc"/>
    <property type="match status" value="1"/>
</dbReference>
<keyword evidence="5" id="KW-0732">Signal</keyword>
<feature type="signal peptide" evidence="5">
    <location>
        <begin position="1"/>
        <end position="25"/>
    </location>
</feature>
<dbReference type="InterPro" id="IPR006026">
    <property type="entry name" value="Peptidase_Metallo"/>
</dbReference>
<dbReference type="InterPro" id="IPR001818">
    <property type="entry name" value="Pept_M10_metallopeptidase"/>
</dbReference>
<keyword evidence="8" id="KW-1185">Reference proteome</keyword>
<feature type="chain" id="PRO_5046734409" description="Peptidase metallopeptidase domain-containing protein" evidence="5">
    <location>
        <begin position="26"/>
        <end position="231"/>
    </location>
</feature>
<dbReference type="Pfam" id="PF00413">
    <property type="entry name" value="Peptidase_M10"/>
    <property type="match status" value="1"/>
</dbReference>
<name>A0ABR2FU83_9ROSI</name>
<protein>
    <recommendedName>
        <fullName evidence="6">Peptidase metallopeptidase domain-containing protein</fullName>
    </recommendedName>
</protein>
<reference evidence="7 8" key="1">
    <citation type="journal article" date="2024" name="G3 (Bethesda)">
        <title>Genome assembly of Hibiscus sabdariffa L. provides insights into metabolisms of medicinal natural products.</title>
        <authorList>
            <person name="Kim T."/>
        </authorList>
    </citation>
    <scope>NUCLEOTIDE SEQUENCE [LARGE SCALE GENOMIC DNA]</scope>
    <source>
        <strain evidence="7">TK-2024</strain>
        <tissue evidence="7">Old leaves</tissue>
    </source>
</reference>
<gene>
    <name evidence="7" type="ORF">V6N12_022291</name>
</gene>
<evidence type="ECO:0000256" key="5">
    <source>
        <dbReference type="SAM" id="SignalP"/>
    </source>
</evidence>
<evidence type="ECO:0000313" key="8">
    <source>
        <dbReference type="Proteomes" id="UP001472677"/>
    </source>
</evidence>
<dbReference type="EMBL" id="JBBPBM010000004">
    <property type="protein sequence ID" value="KAK8587816.1"/>
    <property type="molecule type" value="Genomic_DNA"/>
</dbReference>
<evidence type="ECO:0000259" key="6">
    <source>
        <dbReference type="SMART" id="SM00235"/>
    </source>
</evidence>
<dbReference type="PANTHER" id="PTHR10201">
    <property type="entry name" value="MATRIX METALLOPROTEINASE"/>
    <property type="match status" value="1"/>
</dbReference>
<feature type="domain" description="Peptidase metallopeptidase" evidence="6">
    <location>
        <begin position="77"/>
        <end position="231"/>
    </location>
</feature>
<evidence type="ECO:0000313" key="7">
    <source>
        <dbReference type="EMBL" id="KAK8587816.1"/>
    </source>
</evidence>
<dbReference type="PANTHER" id="PTHR10201:SF213">
    <property type="entry name" value="METALLOENDOPROTEINASE 2-MMP-LIKE"/>
    <property type="match status" value="1"/>
</dbReference>
<dbReference type="PRINTS" id="PR00138">
    <property type="entry name" value="MATRIXIN"/>
</dbReference>
<dbReference type="Proteomes" id="UP001472677">
    <property type="component" value="Unassembled WGS sequence"/>
</dbReference>
<proteinExistence type="predicted"/>
<keyword evidence="4" id="KW-0862">Zinc</keyword>